<feature type="transmembrane region" description="Helical" evidence="2">
    <location>
        <begin position="127"/>
        <end position="147"/>
    </location>
</feature>
<evidence type="ECO:0000313" key="3">
    <source>
        <dbReference type="EMBL" id="KAF7539118.1"/>
    </source>
</evidence>
<keyword evidence="2" id="KW-0472">Membrane</keyword>
<keyword evidence="2" id="KW-0812">Transmembrane</keyword>
<evidence type="ECO:0000313" key="4">
    <source>
        <dbReference type="Proteomes" id="UP000722485"/>
    </source>
</evidence>
<feature type="transmembrane region" description="Helical" evidence="2">
    <location>
        <begin position="173"/>
        <end position="199"/>
    </location>
</feature>
<dbReference type="Proteomes" id="UP000722485">
    <property type="component" value="Unassembled WGS sequence"/>
</dbReference>
<feature type="region of interest" description="Disordered" evidence="1">
    <location>
        <begin position="1"/>
        <end position="28"/>
    </location>
</feature>
<sequence>MAQQRRYDPLDQHSEVTLVPNPGTQTVSPDRRSLLQEGHFEQLSLGPLHTQEGGFAQGSDKGPTVSTERCSTSTFARKPTSVLSLWELFLDLLLAVPAILFLVYAGFVSVYDGKPIDTEPVPKLRTMAGYGPTIFPIAFAAIAANLLKTFAAWKLERGISVLSLQFLLRSRTVFSAFTTPLTVGTISSMTPLILILWALSPLGGQAALRVVGEAPSSSQEPWNYRYLDFRSYMLQVAPRSSAGAEVLPAILGAFTTALGSPEDIKSASQDAFGNIKIPMLEPFLASNRARINGWYDLEGETNITYSSIAGLPIEVSDGLGLRGNHSFKMETSYMYNNCTVSHYTPKNETFWPNYLKKHQVYNNGRTIVLEYVYRNYLDSNTKPLEVVFTSWSSPVIANTTCSLTTTYLEVDMKCHQSDCSAKRIRPLVRPDNVTALTVLDGLGPTGKLEFSMQMMGFMETFVNATDTSWSSDWAMHQYSTPIEYYFTNPGSPYSDVRNAAITGAKVWAVSDKIFSQRFSQLFNTFWIANIAPFAATGSVEFLDAGINYTSMTANDSGKAFAQDGVGTFTPDILVLRANRAWLGVLVVASATMLIAAVAAACLGSLRRGPDILDYTTSFMRDNPYVNVTSTTQSSMEDGSNQMRRLKNVRICLGDVTPAQAKGYVALATVGEAVPLGKQGRTRTYE</sequence>
<evidence type="ECO:0000256" key="2">
    <source>
        <dbReference type="SAM" id="Phobius"/>
    </source>
</evidence>
<dbReference type="AlphaFoldDB" id="A0A9P5GVE5"/>
<organism evidence="3 4">
    <name type="scientific">Cylindrodendrum hubeiense</name>
    <dbReference type="NCBI Taxonomy" id="595255"/>
    <lineage>
        <taxon>Eukaryota</taxon>
        <taxon>Fungi</taxon>
        <taxon>Dikarya</taxon>
        <taxon>Ascomycota</taxon>
        <taxon>Pezizomycotina</taxon>
        <taxon>Sordariomycetes</taxon>
        <taxon>Hypocreomycetidae</taxon>
        <taxon>Hypocreales</taxon>
        <taxon>Nectriaceae</taxon>
        <taxon>Cylindrodendrum</taxon>
    </lineage>
</organism>
<keyword evidence="2" id="KW-1133">Transmembrane helix</keyword>
<dbReference type="OrthoDB" id="3692311at2759"/>
<dbReference type="EMBL" id="JAANBB010000571">
    <property type="protein sequence ID" value="KAF7539118.1"/>
    <property type="molecule type" value="Genomic_DNA"/>
</dbReference>
<gene>
    <name evidence="3" type="ORF">G7Z17_g12494</name>
</gene>
<comment type="caution">
    <text evidence="3">The sequence shown here is derived from an EMBL/GenBank/DDBJ whole genome shotgun (WGS) entry which is preliminary data.</text>
</comment>
<proteinExistence type="predicted"/>
<accession>A0A9P5GVE5</accession>
<reference evidence="3" key="1">
    <citation type="submission" date="2020-03" db="EMBL/GenBank/DDBJ databases">
        <title>Draft Genome Sequence of Cylindrodendrum hubeiense.</title>
        <authorList>
            <person name="Buettner E."/>
            <person name="Kellner H."/>
        </authorList>
    </citation>
    <scope>NUCLEOTIDE SEQUENCE</scope>
    <source>
        <strain evidence="3">IHI 201604</strain>
    </source>
</reference>
<keyword evidence="4" id="KW-1185">Reference proteome</keyword>
<feature type="region of interest" description="Disordered" evidence="1">
    <location>
        <begin position="51"/>
        <end position="70"/>
    </location>
</feature>
<feature type="transmembrane region" description="Helical" evidence="2">
    <location>
        <begin position="85"/>
        <end position="107"/>
    </location>
</feature>
<feature type="compositionally biased region" description="Basic and acidic residues" evidence="1">
    <location>
        <begin position="1"/>
        <end position="14"/>
    </location>
</feature>
<name>A0A9P5GVE5_9HYPO</name>
<evidence type="ECO:0000256" key="1">
    <source>
        <dbReference type="SAM" id="MobiDB-lite"/>
    </source>
</evidence>
<protein>
    <submittedName>
        <fullName evidence="3">Uncharacterized protein</fullName>
    </submittedName>
</protein>
<feature type="transmembrane region" description="Helical" evidence="2">
    <location>
        <begin position="580"/>
        <end position="602"/>
    </location>
</feature>